<feature type="binding site" evidence="6">
    <location>
        <position position="50"/>
    </location>
    <ligand>
        <name>NAD(+)</name>
        <dbReference type="ChEBI" id="CHEBI:57540"/>
    </ligand>
</feature>
<feature type="binding site" evidence="6">
    <location>
        <begin position="115"/>
        <end position="116"/>
    </location>
    <ligand>
        <name>NAD(+)</name>
        <dbReference type="ChEBI" id="CHEBI:57540"/>
    </ligand>
</feature>
<evidence type="ECO:0000256" key="6">
    <source>
        <dbReference type="HAMAP-Rule" id="MF_00361"/>
    </source>
</evidence>
<dbReference type="Pfam" id="PF20143">
    <property type="entry name" value="NAD_kinase_C"/>
    <property type="match status" value="1"/>
</dbReference>
<keyword evidence="2 6" id="KW-0418">Kinase</keyword>
<dbReference type="HAMAP" id="MF_00361">
    <property type="entry name" value="NAD_kinase"/>
    <property type="match status" value="1"/>
</dbReference>
<evidence type="ECO:0000313" key="8">
    <source>
        <dbReference type="Proteomes" id="UP001431449"/>
    </source>
</evidence>
<keyword evidence="6" id="KW-0547">Nucleotide-binding</keyword>
<feature type="binding site" evidence="6">
    <location>
        <begin position="45"/>
        <end position="46"/>
    </location>
    <ligand>
        <name>NAD(+)</name>
        <dbReference type="ChEBI" id="CHEBI:57540"/>
    </ligand>
</feature>
<dbReference type="RefSeq" id="WP_248210223.1">
    <property type="nucleotide sequence ID" value="NZ_JALNMH010000011.1"/>
</dbReference>
<evidence type="ECO:0000313" key="7">
    <source>
        <dbReference type="EMBL" id="MCK7594655.1"/>
    </source>
</evidence>
<dbReference type="InterPro" id="IPR017437">
    <property type="entry name" value="ATP-NAD_kinase_PpnK-typ_C"/>
</dbReference>
<sequence>MSTPPRIAFLASSVAEAQAQKTRYEARYGAHGIDDCDVIVALGGDGFMLRTLHRHRDLNKPVYGMKSGTVGFLMNQHRPDDLFERIHRAQPAVLKPLEMQAVSEAGSTVTAFAYNEVSLLRQSKQAAKIRITLNGTKRLDELVCDGVLVSTPAGSTAYNLSAHGPILPLESRTLAMTPISPFRPRRWRGAILRSDTEVSFEILDHYKRPVSVTADSSEVRDVVEVRVRESQDRTVTLLFDPEHNLEERILDEQFAS</sequence>
<comment type="catalytic activity">
    <reaction evidence="5 6">
        <text>NAD(+) + ATP = ADP + NADP(+) + H(+)</text>
        <dbReference type="Rhea" id="RHEA:18629"/>
        <dbReference type="ChEBI" id="CHEBI:15378"/>
        <dbReference type="ChEBI" id="CHEBI:30616"/>
        <dbReference type="ChEBI" id="CHEBI:57540"/>
        <dbReference type="ChEBI" id="CHEBI:58349"/>
        <dbReference type="ChEBI" id="CHEBI:456216"/>
        <dbReference type="EC" id="2.7.1.23"/>
    </reaction>
</comment>
<comment type="cofactor">
    <cofactor evidence="6">
        <name>a divalent metal cation</name>
        <dbReference type="ChEBI" id="CHEBI:60240"/>
    </cofactor>
</comment>
<gene>
    <name evidence="6" type="primary">nadK</name>
    <name evidence="7" type="ORF">M0G41_13360</name>
</gene>
<dbReference type="PANTHER" id="PTHR20275:SF0">
    <property type="entry name" value="NAD KINASE"/>
    <property type="match status" value="1"/>
</dbReference>
<comment type="caution">
    <text evidence="7">The sequence shown here is derived from an EMBL/GenBank/DDBJ whole genome shotgun (WGS) entry which is preliminary data.</text>
</comment>
<feature type="binding site" evidence="6">
    <location>
        <position position="145"/>
    </location>
    <ligand>
        <name>NAD(+)</name>
        <dbReference type="ChEBI" id="CHEBI:57540"/>
    </ligand>
</feature>
<keyword evidence="4 6" id="KW-0520">NAD</keyword>
<comment type="similarity">
    <text evidence="6">Belongs to the NAD kinase family.</text>
</comment>
<dbReference type="Pfam" id="PF01513">
    <property type="entry name" value="NAD_kinase"/>
    <property type="match status" value="1"/>
</dbReference>
<name>A0ABT0GJD8_9GAMM</name>
<accession>A0ABT0GJD8</accession>
<dbReference type="InterPro" id="IPR016064">
    <property type="entry name" value="NAD/diacylglycerol_kinase_sf"/>
</dbReference>
<feature type="active site" description="Proton acceptor" evidence="6">
    <location>
        <position position="45"/>
    </location>
</feature>
<dbReference type="EC" id="2.7.1.23" evidence="6"/>
<dbReference type="PANTHER" id="PTHR20275">
    <property type="entry name" value="NAD KINASE"/>
    <property type="match status" value="1"/>
</dbReference>
<keyword evidence="8" id="KW-1185">Reference proteome</keyword>
<dbReference type="InterPro" id="IPR017438">
    <property type="entry name" value="ATP-NAD_kinase_N"/>
</dbReference>
<dbReference type="Gene3D" id="3.40.50.10330">
    <property type="entry name" value="Probable inorganic polyphosphate/atp-NAD kinase, domain 1"/>
    <property type="match status" value="1"/>
</dbReference>
<evidence type="ECO:0000256" key="5">
    <source>
        <dbReference type="ARBA" id="ARBA00047925"/>
    </source>
</evidence>
<dbReference type="EMBL" id="JALNMH010000011">
    <property type="protein sequence ID" value="MCK7594655.1"/>
    <property type="molecule type" value="Genomic_DNA"/>
</dbReference>
<comment type="subcellular location">
    <subcellularLocation>
        <location evidence="6">Cytoplasm</location>
    </subcellularLocation>
</comment>
<dbReference type="Gene3D" id="2.60.200.30">
    <property type="entry name" value="Probable inorganic polyphosphate/atp-NAD kinase, domain 2"/>
    <property type="match status" value="1"/>
</dbReference>
<dbReference type="InterPro" id="IPR002504">
    <property type="entry name" value="NADK"/>
</dbReference>
<dbReference type="GO" id="GO:0003951">
    <property type="term" value="F:NAD+ kinase activity"/>
    <property type="evidence" value="ECO:0007669"/>
    <property type="project" value="UniProtKB-EC"/>
</dbReference>
<keyword evidence="1 6" id="KW-0808">Transferase</keyword>
<evidence type="ECO:0000256" key="3">
    <source>
        <dbReference type="ARBA" id="ARBA00022857"/>
    </source>
</evidence>
<feature type="binding site" evidence="6">
    <location>
        <position position="153"/>
    </location>
    <ligand>
        <name>NAD(+)</name>
        <dbReference type="ChEBI" id="CHEBI:57540"/>
    </ligand>
</feature>
<dbReference type="Proteomes" id="UP001431449">
    <property type="component" value="Unassembled WGS sequence"/>
</dbReference>
<reference evidence="7" key="1">
    <citation type="submission" date="2022-04" db="EMBL/GenBank/DDBJ databases">
        <title>Lysobacter sp. CAU 1642 isolated from sea sand.</title>
        <authorList>
            <person name="Kim W."/>
        </authorList>
    </citation>
    <scope>NUCLEOTIDE SEQUENCE</scope>
    <source>
        <strain evidence="7">CAU 1642</strain>
    </source>
</reference>
<evidence type="ECO:0000256" key="2">
    <source>
        <dbReference type="ARBA" id="ARBA00022777"/>
    </source>
</evidence>
<dbReference type="NCBIfam" id="NF003406">
    <property type="entry name" value="PRK04761.1"/>
    <property type="match status" value="1"/>
</dbReference>
<comment type="function">
    <text evidence="6">Involved in the regulation of the intracellular balance of NAD and NADP, and is a key enzyme in the biosynthesis of NADP. Catalyzes specifically the phosphorylation on 2'-hydroxyl of the adenosine moiety of NAD to yield NADP.</text>
</comment>
<evidence type="ECO:0000256" key="1">
    <source>
        <dbReference type="ARBA" id="ARBA00022679"/>
    </source>
</evidence>
<keyword evidence="6" id="KW-0067">ATP-binding</keyword>
<keyword evidence="3 6" id="KW-0521">NADP</keyword>
<organism evidence="7 8">
    <name type="scientific">Pseudomarimonas salicorniae</name>
    <dbReference type="NCBI Taxonomy" id="2933270"/>
    <lineage>
        <taxon>Bacteria</taxon>
        <taxon>Pseudomonadati</taxon>
        <taxon>Pseudomonadota</taxon>
        <taxon>Gammaproteobacteria</taxon>
        <taxon>Lysobacterales</taxon>
        <taxon>Lysobacteraceae</taxon>
        <taxon>Pseudomarimonas</taxon>
    </lineage>
</organism>
<feature type="binding site" evidence="6">
    <location>
        <begin position="156"/>
        <end position="161"/>
    </location>
    <ligand>
        <name>NAD(+)</name>
        <dbReference type="ChEBI" id="CHEBI:57540"/>
    </ligand>
</feature>
<dbReference type="SUPFAM" id="SSF111331">
    <property type="entry name" value="NAD kinase/diacylglycerol kinase-like"/>
    <property type="match status" value="1"/>
</dbReference>
<proteinExistence type="inferred from homology"/>
<comment type="caution">
    <text evidence="6">Lacks conserved residue(s) required for the propagation of feature annotation.</text>
</comment>
<protein>
    <recommendedName>
        <fullName evidence="6">NAD kinase</fullName>
        <ecNumber evidence="6">2.7.1.23</ecNumber>
    </recommendedName>
    <alternativeName>
        <fullName evidence="6">ATP-dependent NAD kinase</fullName>
    </alternativeName>
</protein>
<evidence type="ECO:0000256" key="4">
    <source>
        <dbReference type="ARBA" id="ARBA00023027"/>
    </source>
</evidence>
<keyword evidence="6" id="KW-0963">Cytoplasm</keyword>